<name>A0AAE1MM69_9FABA</name>
<dbReference type="AlphaFoldDB" id="A0AAE1MM69"/>
<comment type="caution">
    <text evidence="1">The sequence shown here is derived from an EMBL/GenBank/DDBJ whole genome shotgun (WGS) entry which is preliminary data.</text>
</comment>
<evidence type="ECO:0000313" key="1">
    <source>
        <dbReference type="EMBL" id="KAK4266723.1"/>
    </source>
</evidence>
<evidence type="ECO:0000313" key="2">
    <source>
        <dbReference type="Proteomes" id="UP001293593"/>
    </source>
</evidence>
<accession>A0AAE1MM69</accession>
<gene>
    <name evidence="1" type="ORF">QN277_023609</name>
</gene>
<keyword evidence="2" id="KW-1185">Reference proteome</keyword>
<dbReference type="Proteomes" id="UP001293593">
    <property type="component" value="Unassembled WGS sequence"/>
</dbReference>
<reference evidence="1" key="1">
    <citation type="submission" date="2023-10" db="EMBL/GenBank/DDBJ databases">
        <title>Chromosome-level genome of the transformable northern wattle, Acacia crassicarpa.</title>
        <authorList>
            <person name="Massaro I."/>
            <person name="Sinha N.R."/>
            <person name="Poethig S."/>
            <person name="Leichty A.R."/>
        </authorList>
    </citation>
    <scope>NUCLEOTIDE SEQUENCE</scope>
    <source>
        <strain evidence="1">Acra3RX</strain>
        <tissue evidence="1">Leaf</tissue>
    </source>
</reference>
<protein>
    <submittedName>
        <fullName evidence="1">Uncharacterized protein</fullName>
    </submittedName>
</protein>
<sequence length="69" mass="7692">MATNIQLTSTDGSCLSDSKLYHTWQIAISLLYQTRTCLCCQSSESLSLKSSGTPLGWIRAYFTLSCRYS</sequence>
<organism evidence="1 2">
    <name type="scientific">Acacia crassicarpa</name>
    <name type="common">northern wattle</name>
    <dbReference type="NCBI Taxonomy" id="499986"/>
    <lineage>
        <taxon>Eukaryota</taxon>
        <taxon>Viridiplantae</taxon>
        <taxon>Streptophyta</taxon>
        <taxon>Embryophyta</taxon>
        <taxon>Tracheophyta</taxon>
        <taxon>Spermatophyta</taxon>
        <taxon>Magnoliopsida</taxon>
        <taxon>eudicotyledons</taxon>
        <taxon>Gunneridae</taxon>
        <taxon>Pentapetalae</taxon>
        <taxon>rosids</taxon>
        <taxon>fabids</taxon>
        <taxon>Fabales</taxon>
        <taxon>Fabaceae</taxon>
        <taxon>Caesalpinioideae</taxon>
        <taxon>mimosoid clade</taxon>
        <taxon>Acacieae</taxon>
        <taxon>Acacia</taxon>
    </lineage>
</organism>
<dbReference type="EMBL" id="JAWXYG010000007">
    <property type="protein sequence ID" value="KAK4266723.1"/>
    <property type="molecule type" value="Genomic_DNA"/>
</dbReference>
<proteinExistence type="predicted"/>